<dbReference type="Proteomes" id="UP000274822">
    <property type="component" value="Unassembled WGS sequence"/>
</dbReference>
<gene>
    <name evidence="1" type="ORF">BC938DRAFT_483934</name>
</gene>
<dbReference type="EMBL" id="RBNJ01009395">
    <property type="protein sequence ID" value="RUS26918.1"/>
    <property type="molecule type" value="Genomic_DNA"/>
</dbReference>
<keyword evidence="2" id="KW-1185">Reference proteome</keyword>
<organism evidence="1 2">
    <name type="scientific">Jimgerdemannia flammicorona</name>
    <dbReference type="NCBI Taxonomy" id="994334"/>
    <lineage>
        <taxon>Eukaryota</taxon>
        <taxon>Fungi</taxon>
        <taxon>Fungi incertae sedis</taxon>
        <taxon>Mucoromycota</taxon>
        <taxon>Mucoromycotina</taxon>
        <taxon>Endogonomycetes</taxon>
        <taxon>Endogonales</taxon>
        <taxon>Endogonaceae</taxon>
        <taxon>Jimgerdemannia</taxon>
    </lineage>
</organism>
<sequence>MYLSQIVKPGHLVLVHTENYPLDLAVLYLCPEVEQKRFCNPVSDLWEVPTFKSRSWPFLVALHHQL</sequence>
<evidence type="ECO:0000313" key="1">
    <source>
        <dbReference type="EMBL" id="RUS26918.1"/>
    </source>
</evidence>
<accession>A0A433QAT8</accession>
<name>A0A433QAT8_9FUNG</name>
<reference evidence="1 2" key="1">
    <citation type="journal article" date="2018" name="New Phytol.">
        <title>Phylogenomics of Endogonaceae and evolution of mycorrhizas within Mucoromycota.</title>
        <authorList>
            <person name="Chang Y."/>
            <person name="Desiro A."/>
            <person name="Na H."/>
            <person name="Sandor L."/>
            <person name="Lipzen A."/>
            <person name="Clum A."/>
            <person name="Barry K."/>
            <person name="Grigoriev I.V."/>
            <person name="Martin F.M."/>
            <person name="Stajich J.E."/>
            <person name="Smith M.E."/>
            <person name="Bonito G."/>
            <person name="Spatafora J.W."/>
        </authorList>
    </citation>
    <scope>NUCLEOTIDE SEQUENCE [LARGE SCALE GENOMIC DNA]</scope>
    <source>
        <strain evidence="1 2">AD002</strain>
    </source>
</reference>
<evidence type="ECO:0000313" key="2">
    <source>
        <dbReference type="Proteomes" id="UP000274822"/>
    </source>
</evidence>
<dbReference type="AlphaFoldDB" id="A0A433QAT8"/>
<protein>
    <submittedName>
        <fullName evidence="1">Uncharacterized protein</fullName>
    </submittedName>
</protein>
<proteinExistence type="predicted"/>
<comment type="caution">
    <text evidence="1">The sequence shown here is derived from an EMBL/GenBank/DDBJ whole genome shotgun (WGS) entry which is preliminary data.</text>
</comment>